<proteinExistence type="predicted"/>
<protein>
    <submittedName>
        <fullName evidence="2">Uncharacterized protein</fullName>
    </submittedName>
</protein>
<reference evidence="2 3" key="1">
    <citation type="submission" date="2019-03" db="EMBL/GenBank/DDBJ databases">
        <title>First draft genome of Liparis tanakae, snailfish: a comprehensive survey of snailfish specific genes.</title>
        <authorList>
            <person name="Kim W."/>
            <person name="Song I."/>
            <person name="Jeong J.-H."/>
            <person name="Kim D."/>
            <person name="Kim S."/>
            <person name="Ryu S."/>
            <person name="Song J.Y."/>
            <person name="Lee S.K."/>
        </authorList>
    </citation>
    <scope>NUCLEOTIDE SEQUENCE [LARGE SCALE GENOMIC DNA]</scope>
    <source>
        <tissue evidence="2">Muscle</tissue>
    </source>
</reference>
<keyword evidence="3" id="KW-1185">Reference proteome</keyword>
<dbReference type="AlphaFoldDB" id="A0A4Z2FAH4"/>
<accession>A0A4Z2FAH4</accession>
<dbReference type="EMBL" id="SRLO01001443">
    <property type="protein sequence ID" value="TNN37773.1"/>
    <property type="molecule type" value="Genomic_DNA"/>
</dbReference>
<gene>
    <name evidence="2" type="ORF">EYF80_052060</name>
</gene>
<dbReference type="Proteomes" id="UP000314294">
    <property type="component" value="Unassembled WGS sequence"/>
</dbReference>
<evidence type="ECO:0000313" key="2">
    <source>
        <dbReference type="EMBL" id="TNN37773.1"/>
    </source>
</evidence>
<feature type="compositionally biased region" description="Basic and acidic residues" evidence="1">
    <location>
        <begin position="63"/>
        <end position="72"/>
    </location>
</feature>
<name>A0A4Z2FAH4_9TELE</name>
<sequence>MSEAEEGGGAETVGGAPSTRGPGFWWRDKASWASSTLTPEWTLGGGACRLDNNNNNKGASTRRYMEGDDIEKRLRKGSPFGPRAPRVSPPGRVSPGLRPGGPVDGVRVEHGAVGRRPDGLPVELHLLLGVPELQAAGPLVGGGLLAVRQADGGRQVHLALRQVRPGGLEAARRGAQLEALRLQGGQRLGRVGVPRHAGRGPAAVRGPRVVHLVLRERKRRQDHRRGAALTLANGRCRLRAGACLESSERADRR</sequence>
<evidence type="ECO:0000256" key="1">
    <source>
        <dbReference type="SAM" id="MobiDB-lite"/>
    </source>
</evidence>
<feature type="region of interest" description="Disordered" evidence="1">
    <location>
        <begin position="41"/>
        <end position="103"/>
    </location>
</feature>
<evidence type="ECO:0000313" key="3">
    <source>
        <dbReference type="Proteomes" id="UP000314294"/>
    </source>
</evidence>
<organism evidence="2 3">
    <name type="scientific">Liparis tanakae</name>
    <name type="common">Tanaka's snailfish</name>
    <dbReference type="NCBI Taxonomy" id="230148"/>
    <lineage>
        <taxon>Eukaryota</taxon>
        <taxon>Metazoa</taxon>
        <taxon>Chordata</taxon>
        <taxon>Craniata</taxon>
        <taxon>Vertebrata</taxon>
        <taxon>Euteleostomi</taxon>
        <taxon>Actinopterygii</taxon>
        <taxon>Neopterygii</taxon>
        <taxon>Teleostei</taxon>
        <taxon>Neoteleostei</taxon>
        <taxon>Acanthomorphata</taxon>
        <taxon>Eupercaria</taxon>
        <taxon>Perciformes</taxon>
        <taxon>Cottioidei</taxon>
        <taxon>Cottales</taxon>
        <taxon>Liparidae</taxon>
        <taxon>Liparis</taxon>
    </lineage>
</organism>
<comment type="caution">
    <text evidence="2">The sequence shown here is derived from an EMBL/GenBank/DDBJ whole genome shotgun (WGS) entry which is preliminary data.</text>
</comment>
<feature type="region of interest" description="Disordered" evidence="1">
    <location>
        <begin position="1"/>
        <end position="26"/>
    </location>
</feature>